<gene>
    <name evidence="3" type="ORF">V6N12_010466</name>
</gene>
<comment type="caution">
    <text evidence="3">The sequence shown here is derived from an EMBL/GenBank/DDBJ whole genome shotgun (WGS) entry which is preliminary data.</text>
</comment>
<dbReference type="InterPro" id="IPR005162">
    <property type="entry name" value="Retrotrans_gag_dom"/>
</dbReference>
<keyword evidence="4" id="KW-1185">Reference proteome</keyword>
<feature type="region of interest" description="Disordered" evidence="1">
    <location>
        <begin position="20"/>
        <end position="66"/>
    </location>
</feature>
<evidence type="ECO:0000313" key="3">
    <source>
        <dbReference type="EMBL" id="KAK8562383.1"/>
    </source>
</evidence>
<evidence type="ECO:0000313" key="4">
    <source>
        <dbReference type="Proteomes" id="UP001472677"/>
    </source>
</evidence>
<dbReference type="PANTHER" id="PTHR33223:SF11">
    <property type="entry name" value="ELEMENT PROTEIN, PUTATIVE-RELATED"/>
    <property type="match status" value="1"/>
</dbReference>
<dbReference type="Proteomes" id="UP001472677">
    <property type="component" value="Unassembled WGS sequence"/>
</dbReference>
<feature type="domain" description="Retrotransposon gag" evidence="2">
    <location>
        <begin position="81"/>
        <end position="139"/>
    </location>
</feature>
<protein>
    <recommendedName>
        <fullName evidence="2">Retrotransposon gag domain-containing protein</fullName>
    </recommendedName>
</protein>
<feature type="compositionally biased region" description="Polar residues" evidence="1">
    <location>
        <begin position="44"/>
        <end position="61"/>
    </location>
</feature>
<proteinExistence type="predicted"/>
<sequence length="151" mass="17695">MTRRILGELLDFEPEIEARARRTHGQTFREKRKKQREQVDSEETISTANEESTDSSHNVTGVNPIPITEPVHAPMADQTIRFFPVAKASEIRRSILWIKQKHKESLYEYWERYKKLCARYPQHGLTEQTLVQYFYEGLLPIEMKMIDAASG</sequence>
<reference evidence="3 4" key="1">
    <citation type="journal article" date="2024" name="G3 (Bethesda)">
        <title>Genome assembly of Hibiscus sabdariffa L. provides insights into metabolisms of medicinal natural products.</title>
        <authorList>
            <person name="Kim T."/>
        </authorList>
    </citation>
    <scope>NUCLEOTIDE SEQUENCE [LARGE SCALE GENOMIC DNA]</scope>
    <source>
        <strain evidence="3">TK-2024</strain>
        <tissue evidence="3">Old leaves</tissue>
    </source>
</reference>
<evidence type="ECO:0000259" key="2">
    <source>
        <dbReference type="Pfam" id="PF03732"/>
    </source>
</evidence>
<dbReference type="Pfam" id="PF03732">
    <property type="entry name" value="Retrotrans_gag"/>
    <property type="match status" value="1"/>
</dbReference>
<evidence type="ECO:0000256" key="1">
    <source>
        <dbReference type="SAM" id="MobiDB-lite"/>
    </source>
</evidence>
<name>A0ABR2ELN1_9ROSI</name>
<dbReference type="EMBL" id="JBBPBM010000012">
    <property type="protein sequence ID" value="KAK8562383.1"/>
    <property type="molecule type" value="Genomic_DNA"/>
</dbReference>
<organism evidence="3 4">
    <name type="scientific">Hibiscus sabdariffa</name>
    <name type="common">roselle</name>
    <dbReference type="NCBI Taxonomy" id="183260"/>
    <lineage>
        <taxon>Eukaryota</taxon>
        <taxon>Viridiplantae</taxon>
        <taxon>Streptophyta</taxon>
        <taxon>Embryophyta</taxon>
        <taxon>Tracheophyta</taxon>
        <taxon>Spermatophyta</taxon>
        <taxon>Magnoliopsida</taxon>
        <taxon>eudicotyledons</taxon>
        <taxon>Gunneridae</taxon>
        <taxon>Pentapetalae</taxon>
        <taxon>rosids</taxon>
        <taxon>malvids</taxon>
        <taxon>Malvales</taxon>
        <taxon>Malvaceae</taxon>
        <taxon>Malvoideae</taxon>
        <taxon>Hibiscus</taxon>
    </lineage>
</organism>
<dbReference type="PANTHER" id="PTHR33223">
    <property type="entry name" value="CCHC-TYPE DOMAIN-CONTAINING PROTEIN"/>
    <property type="match status" value="1"/>
</dbReference>
<accession>A0ABR2ELN1</accession>